<reference evidence="2 3" key="1">
    <citation type="submission" date="2024-11" db="EMBL/GenBank/DDBJ databases">
        <title>Chromosome-level genome assembly of the freshwater bivalve Anodonta woodiana.</title>
        <authorList>
            <person name="Chen X."/>
        </authorList>
    </citation>
    <scope>NUCLEOTIDE SEQUENCE [LARGE SCALE GENOMIC DNA]</scope>
    <source>
        <strain evidence="2">MN2024</strain>
        <tissue evidence="2">Gills</tissue>
    </source>
</reference>
<feature type="region of interest" description="Disordered" evidence="1">
    <location>
        <begin position="109"/>
        <end position="128"/>
    </location>
</feature>
<protein>
    <submittedName>
        <fullName evidence="2">Uncharacterized protein</fullName>
    </submittedName>
</protein>
<dbReference type="Proteomes" id="UP001634394">
    <property type="component" value="Unassembled WGS sequence"/>
</dbReference>
<comment type="caution">
    <text evidence="2">The sequence shown here is derived from an EMBL/GenBank/DDBJ whole genome shotgun (WGS) entry which is preliminary data.</text>
</comment>
<proteinExistence type="predicted"/>
<organism evidence="2 3">
    <name type="scientific">Sinanodonta woodiana</name>
    <name type="common">Chinese pond mussel</name>
    <name type="synonym">Anodonta woodiana</name>
    <dbReference type="NCBI Taxonomy" id="1069815"/>
    <lineage>
        <taxon>Eukaryota</taxon>
        <taxon>Metazoa</taxon>
        <taxon>Spiralia</taxon>
        <taxon>Lophotrochozoa</taxon>
        <taxon>Mollusca</taxon>
        <taxon>Bivalvia</taxon>
        <taxon>Autobranchia</taxon>
        <taxon>Heteroconchia</taxon>
        <taxon>Palaeoheterodonta</taxon>
        <taxon>Unionida</taxon>
        <taxon>Unionoidea</taxon>
        <taxon>Unionidae</taxon>
        <taxon>Unioninae</taxon>
        <taxon>Sinanodonta</taxon>
    </lineage>
</organism>
<keyword evidence="3" id="KW-1185">Reference proteome</keyword>
<evidence type="ECO:0000256" key="1">
    <source>
        <dbReference type="SAM" id="MobiDB-lite"/>
    </source>
</evidence>
<dbReference type="AlphaFoldDB" id="A0ABD3V6V2"/>
<evidence type="ECO:0000313" key="2">
    <source>
        <dbReference type="EMBL" id="KAL3857334.1"/>
    </source>
</evidence>
<dbReference type="EMBL" id="JBJQND010000013">
    <property type="protein sequence ID" value="KAL3857334.1"/>
    <property type="molecule type" value="Genomic_DNA"/>
</dbReference>
<gene>
    <name evidence="2" type="ORF">ACJMK2_012012</name>
</gene>
<name>A0ABD3V6V2_SINWO</name>
<evidence type="ECO:0000313" key="3">
    <source>
        <dbReference type="Proteomes" id="UP001634394"/>
    </source>
</evidence>
<accession>A0ABD3V6V2</accession>
<sequence length="206" mass="23834">MDSIKKRKAKEIALIAKLQRYESETSNESNHAHNLKYTKLIEKHRRRSLAQFANEERLMSSTPFSNLGTNRDLRDAIEESRRECLNVINYRNNHSWNAAFKVYQRRNGENDKIPETHNNVNTKRSHSRDVDVQSGFLPSLASSGCKVLQHSSSFPRVIAGPKLLETFPITKDEVYKKYTHLLPKKSRRILPVLKWSGGATIYSHKM</sequence>